<organism evidence="3 5">
    <name type="scientific">Marivita cryptomonadis</name>
    <dbReference type="NCBI Taxonomy" id="505252"/>
    <lineage>
        <taxon>Bacteria</taxon>
        <taxon>Pseudomonadati</taxon>
        <taxon>Pseudomonadota</taxon>
        <taxon>Alphaproteobacteria</taxon>
        <taxon>Rhodobacterales</taxon>
        <taxon>Roseobacteraceae</taxon>
        <taxon>Marivita</taxon>
    </lineage>
</organism>
<reference evidence="3 6" key="1">
    <citation type="submission" date="2021-01" db="EMBL/GenBank/DDBJ databases">
        <title>Diatom-associated Roseobacters Show Island Model of Population Structure.</title>
        <authorList>
            <person name="Qu L."/>
            <person name="Feng X."/>
            <person name="Chen Y."/>
            <person name="Li L."/>
            <person name="Wang X."/>
            <person name="Hu Z."/>
            <person name="Wang H."/>
            <person name="Luo H."/>
        </authorList>
    </citation>
    <scope>NUCLEOTIDE SEQUENCE</scope>
    <source>
        <strain evidence="4 6">CC28-63</strain>
        <strain evidence="3">CC28-69</strain>
    </source>
</reference>
<name>A0A9Q2NPS8_9RHOB</name>
<keyword evidence="2" id="KW-0472">Membrane</keyword>
<proteinExistence type="predicted"/>
<dbReference type="Proteomes" id="UP000809440">
    <property type="component" value="Unassembled WGS sequence"/>
</dbReference>
<evidence type="ECO:0000313" key="4">
    <source>
        <dbReference type="EMBL" id="MBM2415921.1"/>
    </source>
</evidence>
<dbReference type="EMBL" id="JAFBXF010000002">
    <property type="protein sequence ID" value="MBM2415921.1"/>
    <property type="molecule type" value="Genomic_DNA"/>
</dbReference>
<evidence type="ECO:0000313" key="5">
    <source>
        <dbReference type="Proteomes" id="UP000755667"/>
    </source>
</evidence>
<comment type="caution">
    <text evidence="3">The sequence shown here is derived from an EMBL/GenBank/DDBJ whole genome shotgun (WGS) entry which is preliminary data.</text>
</comment>
<dbReference type="AlphaFoldDB" id="A0A9Q2NPS8"/>
<accession>A0A9Q2NPS8</accession>
<keyword evidence="2" id="KW-1133">Transmembrane helix</keyword>
<dbReference type="Proteomes" id="UP000755667">
    <property type="component" value="Unassembled WGS sequence"/>
</dbReference>
<evidence type="ECO:0000313" key="3">
    <source>
        <dbReference type="EMBL" id="MBM2411254.1"/>
    </source>
</evidence>
<gene>
    <name evidence="3" type="ORF">JQX41_02985</name>
    <name evidence="4" type="ORF">JQX48_02985</name>
</gene>
<sequence>MLCKPDKADQQRPRVKEKSQQEDNMDAFFIIPIILLLALLAWCILQLKDGL</sequence>
<evidence type="ECO:0000256" key="2">
    <source>
        <dbReference type="SAM" id="Phobius"/>
    </source>
</evidence>
<feature type="region of interest" description="Disordered" evidence="1">
    <location>
        <begin position="1"/>
        <end position="21"/>
    </location>
</feature>
<feature type="transmembrane region" description="Helical" evidence="2">
    <location>
        <begin position="27"/>
        <end position="45"/>
    </location>
</feature>
<keyword evidence="6" id="KW-1185">Reference proteome</keyword>
<protein>
    <submittedName>
        <fullName evidence="3">Uncharacterized protein</fullName>
    </submittedName>
</protein>
<dbReference type="RefSeq" id="WP_171046153.1">
    <property type="nucleotide sequence ID" value="NZ_JAFBWV010000002.1"/>
</dbReference>
<evidence type="ECO:0000256" key="1">
    <source>
        <dbReference type="SAM" id="MobiDB-lite"/>
    </source>
</evidence>
<keyword evidence="2" id="KW-0812">Transmembrane</keyword>
<dbReference type="EMBL" id="JAFBXE010000002">
    <property type="protein sequence ID" value="MBM2411254.1"/>
    <property type="molecule type" value="Genomic_DNA"/>
</dbReference>
<evidence type="ECO:0000313" key="6">
    <source>
        <dbReference type="Proteomes" id="UP000809440"/>
    </source>
</evidence>